<sequence>MKQISAKNLTYFIIALTMVGIVWNLIDHEQPIQDSQYGILGIWALGYVTSYLRLPRLSMYVIYFVLFMVIERQIGGYRDWTSWIIFAVVAVFMTWVTDLIRTTYASRYDKPKKKDHKNETLNK</sequence>
<proteinExistence type="predicted"/>
<evidence type="ECO:0000313" key="2">
    <source>
        <dbReference type="Proteomes" id="UP000321893"/>
    </source>
</evidence>
<evidence type="ECO:0000313" key="1">
    <source>
        <dbReference type="EMBL" id="GEL28281.1"/>
    </source>
</evidence>
<dbReference type="EMBL" id="BJVK01000011">
    <property type="protein sequence ID" value="GEL28281.1"/>
    <property type="molecule type" value="Genomic_DNA"/>
</dbReference>
<dbReference type="GeneID" id="71568141"/>
<keyword evidence="2" id="KW-1185">Reference proteome</keyword>
<dbReference type="RefSeq" id="WP_056982896.1">
    <property type="nucleotide sequence ID" value="NZ_BJVK01000011.1"/>
</dbReference>
<protein>
    <submittedName>
        <fullName evidence="1">Uncharacterized protein</fullName>
    </submittedName>
</protein>
<accession>A0A511DTX8</accession>
<reference evidence="1" key="1">
    <citation type="submission" date="2019-07" db="EMBL/GenBank/DDBJ databases">
        <title>Whole genome shotgun sequence of Lactobacillus kefiri NBRC 15888.</title>
        <authorList>
            <person name="Hosoyama A."/>
            <person name="Uohara A."/>
            <person name="Ohji S."/>
            <person name="Ichikawa N."/>
        </authorList>
    </citation>
    <scope>NUCLEOTIDE SEQUENCE [LARGE SCALE GENOMIC DNA]</scope>
    <source>
        <strain evidence="1">NBRC 15888</strain>
    </source>
</reference>
<organism evidence="1 2">
    <name type="scientific">Lentilactobacillus kefiri</name>
    <name type="common">Lactobacillus kefiri</name>
    <dbReference type="NCBI Taxonomy" id="33962"/>
    <lineage>
        <taxon>Bacteria</taxon>
        <taxon>Bacillati</taxon>
        <taxon>Bacillota</taxon>
        <taxon>Bacilli</taxon>
        <taxon>Lactobacillales</taxon>
        <taxon>Lactobacillaceae</taxon>
        <taxon>Lentilactobacillus</taxon>
    </lineage>
</organism>
<dbReference type="STRING" id="1423764.FC95_GL000021"/>
<dbReference type="AlphaFoldDB" id="A0A511DTX8"/>
<dbReference type="OrthoDB" id="2311643at2"/>
<comment type="caution">
    <text evidence="1">The sequence shown here is derived from an EMBL/GenBank/DDBJ whole genome shotgun (WGS) entry which is preliminary data.</text>
</comment>
<dbReference type="Proteomes" id="UP000321893">
    <property type="component" value="Unassembled WGS sequence"/>
</dbReference>
<gene>
    <name evidence="1" type="ORF">LKE01_11010</name>
</gene>
<name>A0A511DTX8_LENKE</name>